<comment type="caution">
    <text evidence="11">The sequence shown here is derived from an EMBL/GenBank/DDBJ whole genome shotgun (WGS) entry which is preliminary data.</text>
</comment>
<evidence type="ECO:0000256" key="7">
    <source>
        <dbReference type="ARBA" id="ARBA00023145"/>
    </source>
</evidence>
<evidence type="ECO:0000256" key="6">
    <source>
        <dbReference type="ARBA" id="ARBA00022825"/>
    </source>
</evidence>
<dbReference type="InterPro" id="IPR018114">
    <property type="entry name" value="TRYPSIN_HIS"/>
</dbReference>
<dbReference type="InterPro" id="IPR043504">
    <property type="entry name" value="Peptidase_S1_PA_chymotrypsin"/>
</dbReference>
<keyword evidence="6" id="KW-0720">Serine protease</keyword>
<evidence type="ECO:0000256" key="5">
    <source>
        <dbReference type="ARBA" id="ARBA00022801"/>
    </source>
</evidence>
<dbReference type="CDD" id="cd00190">
    <property type="entry name" value="Tryp_SPc"/>
    <property type="match status" value="1"/>
</dbReference>
<evidence type="ECO:0000313" key="11">
    <source>
        <dbReference type="EMBL" id="KAK8389119.1"/>
    </source>
</evidence>
<feature type="region of interest" description="Disordered" evidence="9">
    <location>
        <begin position="1"/>
        <end position="27"/>
    </location>
</feature>
<feature type="domain" description="Peptidase S1" evidence="10">
    <location>
        <begin position="274"/>
        <end position="516"/>
    </location>
</feature>
<dbReference type="SUPFAM" id="SSF50494">
    <property type="entry name" value="Trypsin-like serine proteases"/>
    <property type="match status" value="1"/>
</dbReference>
<keyword evidence="8" id="KW-1015">Disulfide bond</keyword>
<dbReference type="GO" id="GO:0005576">
    <property type="term" value="C:extracellular region"/>
    <property type="evidence" value="ECO:0007669"/>
    <property type="project" value="UniProtKB-SubCell"/>
</dbReference>
<dbReference type="PROSITE" id="PS50240">
    <property type="entry name" value="TRYPSIN_DOM"/>
    <property type="match status" value="1"/>
</dbReference>
<keyword evidence="5" id="KW-0378">Hydrolase</keyword>
<dbReference type="PRINTS" id="PR00722">
    <property type="entry name" value="CHYMOTRYPSIN"/>
</dbReference>
<dbReference type="AlphaFoldDB" id="A0AAW0TMX2"/>
<dbReference type="SMART" id="SM00020">
    <property type="entry name" value="Tryp_SPc"/>
    <property type="match status" value="1"/>
</dbReference>
<accession>A0AAW0TMX2</accession>
<reference evidence="11 12" key="1">
    <citation type="submission" date="2023-03" db="EMBL/GenBank/DDBJ databases">
        <title>High-quality genome of Scylla paramamosain provides insights in environmental adaptation.</title>
        <authorList>
            <person name="Zhang L."/>
        </authorList>
    </citation>
    <scope>NUCLEOTIDE SEQUENCE [LARGE SCALE GENOMIC DNA]</scope>
    <source>
        <strain evidence="11">LZ_2023a</strain>
        <tissue evidence="11">Muscle</tissue>
    </source>
</reference>
<keyword evidence="7" id="KW-0865">Zymogen</keyword>
<evidence type="ECO:0000259" key="10">
    <source>
        <dbReference type="PROSITE" id="PS50240"/>
    </source>
</evidence>
<dbReference type="PROSITE" id="PS00134">
    <property type="entry name" value="TRYPSIN_HIS"/>
    <property type="match status" value="1"/>
</dbReference>
<comment type="subcellular location">
    <subcellularLocation>
        <location evidence="1">Secreted</location>
    </subcellularLocation>
</comment>
<keyword evidence="2" id="KW-0964">Secreted</keyword>
<dbReference type="InterPro" id="IPR009003">
    <property type="entry name" value="Peptidase_S1_PA"/>
</dbReference>
<dbReference type="GO" id="GO:0004252">
    <property type="term" value="F:serine-type endopeptidase activity"/>
    <property type="evidence" value="ECO:0007669"/>
    <property type="project" value="InterPro"/>
</dbReference>
<evidence type="ECO:0000256" key="4">
    <source>
        <dbReference type="ARBA" id="ARBA00022729"/>
    </source>
</evidence>
<evidence type="ECO:0000256" key="9">
    <source>
        <dbReference type="SAM" id="MobiDB-lite"/>
    </source>
</evidence>
<dbReference type="GO" id="GO:0006508">
    <property type="term" value="P:proteolysis"/>
    <property type="evidence" value="ECO:0007669"/>
    <property type="project" value="UniProtKB-KW"/>
</dbReference>
<keyword evidence="12" id="KW-1185">Reference proteome</keyword>
<protein>
    <recommendedName>
        <fullName evidence="10">Peptidase S1 domain-containing protein</fullName>
    </recommendedName>
</protein>
<keyword evidence="3" id="KW-0645">Protease</keyword>
<dbReference type="InterPro" id="IPR001254">
    <property type="entry name" value="Trypsin_dom"/>
</dbReference>
<dbReference type="Pfam" id="PF00089">
    <property type="entry name" value="Trypsin"/>
    <property type="match status" value="1"/>
</dbReference>
<evidence type="ECO:0000256" key="3">
    <source>
        <dbReference type="ARBA" id="ARBA00022670"/>
    </source>
</evidence>
<dbReference type="Proteomes" id="UP001487740">
    <property type="component" value="Unassembled WGS sequence"/>
</dbReference>
<evidence type="ECO:0000256" key="2">
    <source>
        <dbReference type="ARBA" id="ARBA00022525"/>
    </source>
</evidence>
<evidence type="ECO:0000256" key="1">
    <source>
        <dbReference type="ARBA" id="ARBA00004613"/>
    </source>
</evidence>
<organism evidence="11 12">
    <name type="scientific">Scylla paramamosain</name>
    <name type="common">Mud crab</name>
    <dbReference type="NCBI Taxonomy" id="85552"/>
    <lineage>
        <taxon>Eukaryota</taxon>
        <taxon>Metazoa</taxon>
        <taxon>Ecdysozoa</taxon>
        <taxon>Arthropoda</taxon>
        <taxon>Crustacea</taxon>
        <taxon>Multicrustacea</taxon>
        <taxon>Malacostraca</taxon>
        <taxon>Eumalacostraca</taxon>
        <taxon>Eucarida</taxon>
        <taxon>Decapoda</taxon>
        <taxon>Pleocyemata</taxon>
        <taxon>Brachyura</taxon>
        <taxon>Eubrachyura</taxon>
        <taxon>Portunoidea</taxon>
        <taxon>Portunidae</taxon>
        <taxon>Portuninae</taxon>
        <taxon>Scylla</taxon>
    </lineage>
</organism>
<dbReference type="InterPro" id="IPR001314">
    <property type="entry name" value="Peptidase_S1A"/>
</dbReference>
<evidence type="ECO:0000313" key="12">
    <source>
        <dbReference type="Proteomes" id="UP001487740"/>
    </source>
</evidence>
<dbReference type="PANTHER" id="PTHR24252:SF18">
    <property type="entry name" value="OVOCHYMASE 1"/>
    <property type="match status" value="1"/>
</dbReference>
<sequence length="527" mass="58872">MAPTVAGHSPTSQALGLGPSHMAHRTEEDRLEEVDSGLEAVTVFKLAAVEEVLEAVTVPKWEEVEEVLEAVTVPRLEEVEEVLEAVMVPRLEEVEEVLEAVTVPKWEEVEEVLEAVTVPRLEEVEGGFGGVTVLRLEEVEEVLEAVMVPRLEEVEEVLEAVMVPRLEEVEEVLEVVTAVLKEEDQMMGKRVKDLEVDLEVDGEEVQVVVVDGVEEEAVEEDQEAKSGGLSCKRDCEDDKESGNARGRLIMAHFSHCGRLLGLAVAATEARRLSLAGGQNATRGEFPWLVTLELHNTQSSWHKCDGALVTKQWVLTAAHCVDSERPEYLQVVSGEYNRDLEEGTEQRHQVDNIVIHPEFVHAHWIGYKTPYINDVALLHLTHEVRIDNYTKRIILDPGTFTIIGTRCIEAGWGTTTEGRNMSNTLRYVSVPVRPLEECERAYNMYIHENAVCAGSVHYGVGFCTGDNGGGLICYDPYNQEYVLSAVLSWREGCAVHNKPALYMDVLPYLEWFVNVIGDDIFWPEHEGV</sequence>
<keyword evidence="4" id="KW-0732">Signal</keyword>
<name>A0AAW0TMX2_SCYPA</name>
<gene>
    <name evidence="11" type="ORF">O3P69_020833</name>
</gene>
<dbReference type="FunFam" id="2.40.10.10:FF:000146">
    <property type="entry name" value="Serine protease 53"/>
    <property type="match status" value="1"/>
</dbReference>
<evidence type="ECO:0000256" key="8">
    <source>
        <dbReference type="ARBA" id="ARBA00023157"/>
    </source>
</evidence>
<dbReference type="PANTHER" id="PTHR24252">
    <property type="entry name" value="ACROSIN-RELATED"/>
    <property type="match status" value="1"/>
</dbReference>
<proteinExistence type="predicted"/>
<dbReference type="EMBL" id="JARAKH010000028">
    <property type="protein sequence ID" value="KAK8389119.1"/>
    <property type="molecule type" value="Genomic_DNA"/>
</dbReference>
<dbReference type="Gene3D" id="2.40.10.10">
    <property type="entry name" value="Trypsin-like serine proteases"/>
    <property type="match status" value="1"/>
</dbReference>